<gene>
    <name evidence="1" type="ORF">DXA38_21070</name>
</gene>
<evidence type="ECO:0000313" key="2">
    <source>
        <dbReference type="Proteomes" id="UP000260025"/>
    </source>
</evidence>
<proteinExistence type="predicted"/>
<evidence type="ECO:0000313" key="1">
    <source>
        <dbReference type="EMBL" id="RGC09489.1"/>
    </source>
</evidence>
<sequence>MIKRNTAAHTTIIKRNLIYVSISEYRERFLFSCLQQISRINTRSEKNDQANAFSHLCLQKQLT</sequence>
<dbReference type="Proteomes" id="UP000260025">
    <property type="component" value="Unassembled WGS sequence"/>
</dbReference>
<organism evidence="1 2">
    <name type="scientific">Clostridium innocuum</name>
    <dbReference type="NCBI Taxonomy" id="1522"/>
    <lineage>
        <taxon>Bacteria</taxon>
        <taxon>Bacillati</taxon>
        <taxon>Bacillota</taxon>
        <taxon>Clostridia</taxon>
        <taxon>Eubacteriales</taxon>
        <taxon>Clostridiaceae</taxon>
        <taxon>Clostridium</taxon>
    </lineage>
</organism>
<dbReference type="EMBL" id="QVEV01000058">
    <property type="protein sequence ID" value="RGC09489.1"/>
    <property type="molecule type" value="Genomic_DNA"/>
</dbReference>
<protein>
    <submittedName>
        <fullName evidence="1">Uncharacterized protein</fullName>
    </submittedName>
</protein>
<comment type="caution">
    <text evidence="1">The sequence shown here is derived from an EMBL/GenBank/DDBJ whole genome shotgun (WGS) entry which is preliminary data.</text>
</comment>
<reference evidence="1 2" key="1">
    <citation type="submission" date="2018-08" db="EMBL/GenBank/DDBJ databases">
        <title>A genome reference for cultivated species of the human gut microbiota.</title>
        <authorList>
            <person name="Zou Y."/>
            <person name="Xue W."/>
            <person name="Luo G."/>
        </authorList>
    </citation>
    <scope>NUCLEOTIDE SEQUENCE [LARGE SCALE GENOMIC DNA]</scope>
    <source>
        <strain evidence="1 2">OF01-2LB</strain>
    </source>
</reference>
<dbReference type="AlphaFoldDB" id="A0A3E2VFS7"/>
<accession>A0A3E2VFS7</accession>
<name>A0A3E2VFS7_CLOIN</name>